<protein>
    <submittedName>
        <fullName evidence="1">Uncharacterized protein</fullName>
    </submittedName>
</protein>
<proteinExistence type="predicted"/>
<dbReference type="VEuPathDB" id="FungiDB:jhhlp_008193"/>
<evidence type="ECO:0000313" key="1">
    <source>
        <dbReference type="EMBL" id="PKS05674.1"/>
    </source>
</evidence>
<reference evidence="1 2" key="1">
    <citation type="journal article" date="2017" name="G3 (Bethesda)">
        <title>First Draft Genome Sequence of the Pathogenic Fungus Lomentospora prolificans (Formerly Scedosporium prolificans).</title>
        <authorList>
            <person name="Luo R."/>
            <person name="Zimin A."/>
            <person name="Workman R."/>
            <person name="Fan Y."/>
            <person name="Pertea G."/>
            <person name="Grossman N."/>
            <person name="Wear M.P."/>
            <person name="Jia B."/>
            <person name="Miller H."/>
            <person name="Casadevall A."/>
            <person name="Timp W."/>
            <person name="Zhang S.X."/>
            <person name="Salzberg S.L."/>
        </authorList>
    </citation>
    <scope>NUCLEOTIDE SEQUENCE [LARGE SCALE GENOMIC DNA]</scope>
    <source>
        <strain evidence="1 2">JHH-5317</strain>
    </source>
</reference>
<name>A0A2N3MZQ8_9PEZI</name>
<sequence length="100" mass="11582">MANRESDSVSRVFKIPELLITIGSEAITVNPKRDPTFATGPRVSWFGLIRFLCITSVRRERREWDDDPANAMAQAIFRSAHGLEELRCVPWCLTRTWMWT</sequence>
<accession>A0A2N3MZQ8</accession>
<dbReference type="EMBL" id="NLAX01001584">
    <property type="protein sequence ID" value="PKS05674.1"/>
    <property type="molecule type" value="Genomic_DNA"/>
</dbReference>
<dbReference type="Proteomes" id="UP000233524">
    <property type="component" value="Unassembled WGS sequence"/>
</dbReference>
<evidence type="ECO:0000313" key="2">
    <source>
        <dbReference type="Proteomes" id="UP000233524"/>
    </source>
</evidence>
<gene>
    <name evidence="1" type="ORF">jhhlp_008193</name>
</gene>
<keyword evidence="2" id="KW-1185">Reference proteome</keyword>
<dbReference type="AlphaFoldDB" id="A0A2N3MZQ8"/>
<dbReference type="InParanoid" id="A0A2N3MZQ8"/>
<organism evidence="1 2">
    <name type="scientific">Lomentospora prolificans</name>
    <dbReference type="NCBI Taxonomy" id="41688"/>
    <lineage>
        <taxon>Eukaryota</taxon>
        <taxon>Fungi</taxon>
        <taxon>Dikarya</taxon>
        <taxon>Ascomycota</taxon>
        <taxon>Pezizomycotina</taxon>
        <taxon>Sordariomycetes</taxon>
        <taxon>Hypocreomycetidae</taxon>
        <taxon>Microascales</taxon>
        <taxon>Microascaceae</taxon>
        <taxon>Lomentospora</taxon>
    </lineage>
</organism>
<comment type="caution">
    <text evidence="1">The sequence shown here is derived from an EMBL/GenBank/DDBJ whole genome shotgun (WGS) entry which is preliminary data.</text>
</comment>